<protein>
    <recommendedName>
        <fullName evidence="4">DUF4378 domain-containing protein</fullName>
    </recommendedName>
</protein>
<evidence type="ECO:0000256" key="1">
    <source>
        <dbReference type="SAM" id="MobiDB-lite"/>
    </source>
</evidence>
<evidence type="ECO:0000313" key="3">
    <source>
        <dbReference type="Proteomes" id="UP001055439"/>
    </source>
</evidence>
<name>A0A9E7JPE9_9LILI</name>
<dbReference type="EMBL" id="CP097504">
    <property type="protein sequence ID" value="URD88952.1"/>
    <property type="molecule type" value="Genomic_DNA"/>
</dbReference>
<proteinExistence type="predicted"/>
<feature type="region of interest" description="Disordered" evidence="1">
    <location>
        <begin position="98"/>
        <end position="121"/>
    </location>
</feature>
<dbReference type="PANTHER" id="PTHR33623">
    <property type="entry name" value="OS04G0572500 PROTEIN"/>
    <property type="match status" value="1"/>
</dbReference>
<organism evidence="2 3">
    <name type="scientific">Musa troglodytarum</name>
    <name type="common">fe'i banana</name>
    <dbReference type="NCBI Taxonomy" id="320322"/>
    <lineage>
        <taxon>Eukaryota</taxon>
        <taxon>Viridiplantae</taxon>
        <taxon>Streptophyta</taxon>
        <taxon>Embryophyta</taxon>
        <taxon>Tracheophyta</taxon>
        <taxon>Spermatophyta</taxon>
        <taxon>Magnoliopsida</taxon>
        <taxon>Liliopsida</taxon>
        <taxon>Zingiberales</taxon>
        <taxon>Musaceae</taxon>
        <taxon>Musa</taxon>
    </lineage>
</organism>
<gene>
    <name evidence="2" type="ORF">MUK42_24856</name>
</gene>
<sequence length="194" mass="22119">MQVTKRQLLQKIGQFESLIELEPIDVDRRFASTDCFDESTDDVASVVEDDDERALRERKAWGVLGELKASCHVDPAEASVEKLLLDLFIQELSCSDGDANRNGSGKYPPRGTRRRDLDDFHGETTLREMERGGRWRSFEEEEEDGELGVYLQGLVLGVSEVHRKFAEITEKVWKLAKDSLNSPQNPEAYWDSPE</sequence>
<evidence type="ECO:0000313" key="2">
    <source>
        <dbReference type="EMBL" id="URD88952.1"/>
    </source>
</evidence>
<evidence type="ECO:0008006" key="4">
    <source>
        <dbReference type="Google" id="ProtNLM"/>
    </source>
</evidence>
<dbReference type="AlphaFoldDB" id="A0A9E7JPE9"/>
<keyword evidence="3" id="KW-1185">Reference proteome</keyword>
<dbReference type="OrthoDB" id="668456at2759"/>
<accession>A0A9E7JPE9</accession>
<dbReference type="Proteomes" id="UP001055439">
    <property type="component" value="Chromosome 2"/>
</dbReference>
<dbReference type="PANTHER" id="PTHR33623:SF4">
    <property type="entry name" value="DUF4378 DOMAIN-CONTAINING PROTEIN"/>
    <property type="match status" value="1"/>
</dbReference>
<reference evidence="2" key="1">
    <citation type="submission" date="2022-05" db="EMBL/GenBank/DDBJ databases">
        <title>The Musa troglodytarum L. genome provides insights into the mechanism of non-climacteric behaviour and enrichment of carotenoids.</title>
        <authorList>
            <person name="Wang J."/>
        </authorList>
    </citation>
    <scope>NUCLEOTIDE SEQUENCE</scope>
    <source>
        <tissue evidence="2">Leaf</tissue>
    </source>
</reference>